<dbReference type="PANTHER" id="PTHR47979">
    <property type="entry name" value="DRAB11-RELATED"/>
    <property type="match status" value="1"/>
</dbReference>
<dbReference type="Proteomes" id="UP000604825">
    <property type="component" value="Unassembled WGS sequence"/>
</dbReference>
<reference evidence="2" key="1">
    <citation type="submission" date="2020-10" db="EMBL/GenBank/DDBJ databases">
        <authorList>
            <person name="Han B."/>
            <person name="Lu T."/>
            <person name="Zhao Q."/>
            <person name="Huang X."/>
            <person name="Zhao Y."/>
        </authorList>
    </citation>
    <scope>NUCLEOTIDE SEQUENCE</scope>
</reference>
<evidence type="ECO:0000313" key="3">
    <source>
        <dbReference type="Proteomes" id="UP000604825"/>
    </source>
</evidence>
<dbReference type="EMBL" id="CAJGYO010000004">
    <property type="protein sequence ID" value="CAD6222533.1"/>
    <property type="molecule type" value="Genomic_DNA"/>
</dbReference>
<feature type="region of interest" description="Disordered" evidence="1">
    <location>
        <begin position="203"/>
        <end position="227"/>
    </location>
</feature>
<dbReference type="GO" id="GO:0005525">
    <property type="term" value="F:GTP binding"/>
    <property type="evidence" value="ECO:0007669"/>
    <property type="project" value="InterPro"/>
</dbReference>
<name>A0A811NDX7_9POAL</name>
<dbReference type="InterPro" id="IPR050209">
    <property type="entry name" value="Rab_GTPases_membrane_traffic"/>
</dbReference>
<keyword evidence="3" id="KW-1185">Reference proteome</keyword>
<dbReference type="SUPFAM" id="SSF52540">
    <property type="entry name" value="P-loop containing nucleoside triphosphate hydrolases"/>
    <property type="match status" value="1"/>
</dbReference>
<dbReference type="InterPro" id="IPR001806">
    <property type="entry name" value="Small_GTPase"/>
</dbReference>
<evidence type="ECO:0000313" key="2">
    <source>
        <dbReference type="EMBL" id="CAD6222533.1"/>
    </source>
</evidence>
<comment type="caution">
    <text evidence="2">The sequence shown here is derived from an EMBL/GenBank/DDBJ whole genome shotgun (WGS) entry which is preliminary data.</text>
</comment>
<dbReference type="PROSITE" id="PS51419">
    <property type="entry name" value="RAB"/>
    <property type="match status" value="1"/>
</dbReference>
<dbReference type="GO" id="GO:0003924">
    <property type="term" value="F:GTPase activity"/>
    <property type="evidence" value="ECO:0007669"/>
    <property type="project" value="InterPro"/>
</dbReference>
<organism evidence="2 3">
    <name type="scientific">Miscanthus lutarioriparius</name>
    <dbReference type="NCBI Taxonomy" id="422564"/>
    <lineage>
        <taxon>Eukaryota</taxon>
        <taxon>Viridiplantae</taxon>
        <taxon>Streptophyta</taxon>
        <taxon>Embryophyta</taxon>
        <taxon>Tracheophyta</taxon>
        <taxon>Spermatophyta</taxon>
        <taxon>Magnoliopsida</taxon>
        <taxon>Liliopsida</taxon>
        <taxon>Poales</taxon>
        <taxon>Poaceae</taxon>
        <taxon>PACMAD clade</taxon>
        <taxon>Panicoideae</taxon>
        <taxon>Andropogonodae</taxon>
        <taxon>Andropogoneae</taxon>
        <taxon>Saccharinae</taxon>
        <taxon>Miscanthus</taxon>
    </lineage>
</organism>
<evidence type="ECO:0000256" key="1">
    <source>
        <dbReference type="SAM" id="MobiDB-lite"/>
    </source>
</evidence>
<dbReference type="Gene3D" id="3.40.50.300">
    <property type="entry name" value="P-loop containing nucleotide triphosphate hydrolases"/>
    <property type="match status" value="1"/>
</dbReference>
<protein>
    <submittedName>
        <fullName evidence="2">Uncharacterized protein</fullName>
    </submittedName>
</protein>
<dbReference type="InterPro" id="IPR027417">
    <property type="entry name" value="P-loop_NTPase"/>
</dbReference>
<dbReference type="AlphaFoldDB" id="A0A811NDX7"/>
<sequence>MRILASTLFHGVTVWRRSSDSDSGMFTGSSCSRTTRLVSQRCEAVLRLLTIGTGAVDSRNPSTMNPHTEISPSTQSLLDEIHRRFDEADARWDRRFARLQQLARGRAPSSCNDDSGAAPVDALVTSADPDAPLDAVQKVAIALPHSSKSSCLGSVLESDLACPEQVAVDAATSACTTTKQIDAVVVADNWDGLFEQPALVNEEQHADGNQDSSERKPTSGAGYQHLHHLGGASPASVSLAKFSSHPAVDPHTPLPFGTTLEVSVDDDGLHGSWFEAATLDFESARSRRIPAPFSVEYACLLADVAGVLAELSSNLAADSASALATLCALPPTMHAARLRRRASSPRIHARPDHFVLGFAYTELATTPVRKLFQSTSASFYIDVAPNNTADYVPTKCSMYCCSVFTSMLTIALSKSSPIWVSAEVDNNFDKRLWPPPSQAQVFSEQGCVHMASDINVLILLLAGELIQEQKQKNHNGCSSNTNLIFTKPQDSVQFCISFTLTNSCSMNWVVSWKPPWPIQLRQQIRYRAVTSAYYRSALGALLLYDIPRRQSFHHIPCWLDAQTQDVKNIVIMLVRNKSDLEEQSPGTLTTTDILALKRAISESHQKLADQLAEAACQSSIVVLSFELQFLLSRDLMMDLVFQAVCSVHAIRDFRFMKTEPLALSEAICSSMLESGYIVHYCQANYKFS</sequence>
<dbReference type="OrthoDB" id="642193at2759"/>
<proteinExistence type="predicted"/>
<dbReference type="SMART" id="SM00175">
    <property type="entry name" value="RAB"/>
    <property type="match status" value="1"/>
</dbReference>
<dbReference type="Pfam" id="PF00071">
    <property type="entry name" value="Ras"/>
    <property type="match status" value="1"/>
</dbReference>
<feature type="compositionally biased region" description="Basic and acidic residues" evidence="1">
    <location>
        <begin position="203"/>
        <end position="217"/>
    </location>
</feature>
<accession>A0A811NDX7</accession>
<gene>
    <name evidence="2" type="ORF">NCGR_LOCUS15146</name>
</gene>